<evidence type="ECO:0000313" key="10">
    <source>
        <dbReference type="Proteomes" id="UP001589774"/>
    </source>
</evidence>
<comment type="function">
    <text evidence="1">Alpha-L-fucosidase is responsible for hydrolyzing the alpha-1,6-linked fucose joined to the reducing-end N-acetylglucosamine of the carbohydrate moieties of glycoproteins.</text>
</comment>
<evidence type="ECO:0000256" key="7">
    <source>
        <dbReference type="SAM" id="SignalP"/>
    </source>
</evidence>
<dbReference type="InterPro" id="IPR016286">
    <property type="entry name" value="FUC_metazoa-typ"/>
</dbReference>
<keyword evidence="4 7" id="KW-0732">Signal</keyword>
<dbReference type="EMBL" id="JBHLWO010000002">
    <property type="protein sequence ID" value="MFC0318573.1"/>
    <property type="molecule type" value="Genomic_DNA"/>
</dbReference>
<evidence type="ECO:0000256" key="5">
    <source>
        <dbReference type="ARBA" id="ARBA00022801"/>
    </source>
</evidence>
<evidence type="ECO:0000256" key="4">
    <source>
        <dbReference type="ARBA" id="ARBA00022729"/>
    </source>
</evidence>
<protein>
    <recommendedName>
        <fullName evidence="3">alpha-L-fucosidase</fullName>
        <ecNumber evidence="3">3.2.1.51</ecNumber>
    </recommendedName>
</protein>
<proteinExistence type="inferred from homology"/>
<evidence type="ECO:0000256" key="1">
    <source>
        <dbReference type="ARBA" id="ARBA00004071"/>
    </source>
</evidence>
<gene>
    <name evidence="9" type="ORF">ACFFI0_09640</name>
</gene>
<dbReference type="Gene3D" id="3.20.20.80">
    <property type="entry name" value="Glycosidases"/>
    <property type="match status" value="1"/>
</dbReference>
<evidence type="ECO:0000256" key="2">
    <source>
        <dbReference type="ARBA" id="ARBA00007951"/>
    </source>
</evidence>
<dbReference type="SMART" id="SM00812">
    <property type="entry name" value="Alpha_L_fucos"/>
    <property type="match status" value="1"/>
</dbReference>
<keyword evidence="5" id="KW-0378">Hydrolase</keyword>
<dbReference type="InterPro" id="IPR057739">
    <property type="entry name" value="Glyco_hydro_29_N"/>
</dbReference>
<reference evidence="9 10" key="1">
    <citation type="submission" date="2024-09" db="EMBL/GenBank/DDBJ databases">
        <authorList>
            <person name="Sun Q."/>
            <person name="Mori K."/>
        </authorList>
    </citation>
    <scope>NUCLEOTIDE SEQUENCE [LARGE SCALE GENOMIC DNA]</scope>
    <source>
        <strain evidence="9 10">CCM 7765</strain>
    </source>
</reference>
<dbReference type="Pfam" id="PF01120">
    <property type="entry name" value="Alpha_L_fucos"/>
    <property type="match status" value="1"/>
</dbReference>
<dbReference type="RefSeq" id="WP_013666128.1">
    <property type="nucleotide sequence ID" value="NZ_JBHLWO010000002.1"/>
</dbReference>
<dbReference type="SUPFAM" id="SSF51445">
    <property type="entry name" value="(Trans)glycosidases"/>
    <property type="match status" value="1"/>
</dbReference>
<dbReference type="Gene3D" id="2.60.40.1180">
    <property type="entry name" value="Golgi alpha-mannosidase II"/>
    <property type="match status" value="1"/>
</dbReference>
<feature type="domain" description="Glycoside hydrolase family 29 N-terminal" evidence="8">
    <location>
        <begin position="33"/>
        <end position="353"/>
    </location>
</feature>
<sequence length="604" mass="68964">MKNWTTLYSRKYQRCIVICVFLFGMTAHAQTMDEMWESRSSGKEHANIQWFKDAKFGLFIHWGLYSHLGGEWKGKRYYGSGEWIMNQAKIPVREYEATAATFNPSRFNADEWAQLAKDAGIKYVVITAKHHEGFAMYDSKVSTFDIVDATPFKQDPMKLLADAVRKRGMHFGFYYSQFQDWHNPNGGKNTWDFDESKKDYQKYYRQKAIPQLKELMSNYGDLSIVWFDTPGGLSKEQTQQFIDSLRLLQPKSLFSSRVGHGLGDYRDYGDSEMPAMPINGAWESIYTHNDSWGYMKHDMNFKTPETIIRLLAEAASKGGNLMLNVGPDGSGRIPAYSAQFLRETGRWLQVNGESIYGTTQGLIPQQPWGVTTSKPGKQYLHVWTRPRSGKLLIPNANMQVQKVYALADGQPVKWHKRGDAIWIDLPITLSDAKNTVFVLEYAGEAPTYNKNAPITISNQFDENEIKAAFAKTTGNARIESLTYSHYYGDWKHTNCVVGMADREKDIIEFDTQLMESGNYRITLEYACEPESANQEGTLSINGQNFYFRTLHTGSFDKKAPLLFVRHDVATISINKPGRYTLDIRPLSGKSELFKLKAVIIKPID</sequence>
<dbReference type="InterPro" id="IPR013780">
    <property type="entry name" value="Glyco_hydro_b"/>
</dbReference>
<accession>A0ABV6HI51</accession>
<evidence type="ECO:0000259" key="8">
    <source>
        <dbReference type="Pfam" id="PF01120"/>
    </source>
</evidence>
<dbReference type="PANTHER" id="PTHR10030">
    <property type="entry name" value="ALPHA-L-FUCOSIDASE"/>
    <property type="match status" value="1"/>
</dbReference>
<keyword evidence="10" id="KW-1185">Reference proteome</keyword>
<dbReference type="EC" id="3.2.1.51" evidence="3"/>
<feature type="chain" id="PRO_5046240703" description="alpha-L-fucosidase" evidence="7">
    <location>
        <begin position="30"/>
        <end position="604"/>
    </location>
</feature>
<comment type="caution">
    <text evidence="9">The sequence shown here is derived from an EMBL/GenBank/DDBJ whole genome shotgun (WGS) entry which is preliminary data.</text>
</comment>
<organism evidence="9 10">
    <name type="scientific">Olivibacter oleidegradans</name>
    <dbReference type="NCBI Taxonomy" id="760123"/>
    <lineage>
        <taxon>Bacteria</taxon>
        <taxon>Pseudomonadati</taxon>
        <taxon>Bacteroidota</taxon>
        <taxon>Sphingobacteriia</taxon>
        <taxon>Sphingobacteriales</taxon>
        <taxon>Sphingobacteriaceae</taxon>
        <taxon>Olivibacter</taxon>
    </lineage>
</organism>
<dbReference type="InterPro" id="IPR000933">
    <property type="entry name" value="Glyco_hydro_29"/>
</dbReference>
<dbReference type="InterPro" id="IPR017853">
    <property type="entry name" value="GH"/>
</dbReference>
<keyword evidence="6" id="KW-0326">Glycosidase</keyword>
<evidence type="ECO:0000256" key="6">
    <source>
        <dbReference type="ARBA" id="ARBA00023295"/>
    </source>
</evidence>
<evidence type="ECO:0000256" key="3">
    <source>
        <dbReference type="ARBA" id="ARBA00012662"/>
    </source>
</evidence>
<evidence type="ECO:0000313" key="9">
    <source>
        <dbReference type="EMBL" id="MFC0318573.1"/>
    </source>
</evidence>
<dbReference type="Proteomes" id="UP001589774">
    <property type="component" value="Unassembled WGS sequence"/>
</dbReference>
<dbReference type="PANTHER" id="PTHR10030:SF37">
    <property type="entry name" value="ALPHA-L-FUCOSIDASE-RELATED"/>
    <property type="match status" value="1"/>
</dbReference>
<name>A0ABV6HI51_9SPHI</name>
<comment type="similarity">
    <text evidence="2">Belongs to the glycosyl hydrolase 29 family.</text>
</comment>
<dbReference type="PRINTS" id="PR00741">
    <property type="entry name" value="GLHYDRLASE29"/>
</dbReference>
<feature type="signal peptide" evidence="7">
    <location>
        <begin position="1"/>
        <end position="29"/>
    </location>
</feature>